<keyword evidence="1" id="KW-0472">Membrane</keyword>
<evidence type="ECO:0000313" key="2">
    <source>
        <dbReference type="EMBL" id="HDI82607.1"/>
    </source>
</evidence>
<comment type="caution">
    <text evidence="2">The sequence shown here is derived from an EMBL/GenBank/DDBJ whole genome shotgun (WGS) entry which is preliminary data.</text>
</comment>
<dbReference type="NCBIfam" id="TIGR02532">
    <property type="entry name" value="IV_pilin_GFxxxE"/>
    <property type="match status" value="1"/>
</dbReference>
<organism evidence="2">
    <name type="scientific">candidate division WOR-3 bacterium</name>
    <dbReference type="NCBI Taxonomy" id="2052148"/>
    <lineage>
        <taxon>Bacteria</taxon>
        <taxon>Bacteria division WOR-3</taxon>
    </lineage>
</organism>
<protein>
    <submittedName>
        <fullName evidence="2">Prepilin-type N-terminal cleavage/methylation domain-containing protein</fullName>
    </submittedName>
</protein>
<keyword evidence="1" id="KW-0812">Transmembrane</keyword>
<dbReference type="InterPro" id="IPR045584">
    <property type="entry name" value="Pilin-like"/>
</dbReference>
<keyword evidence="1" id="KW-1133">Transmembrane helix</keyword>
<dbReference type="Proteomes" id="UP000885847">
    <property type="component" value="Unassembled WGS sequence"/>
</dbReference>
<evidence type="ECO:0000256" key="1">
    <source>
        <dbReference type="SAM" id="Phobius"/>
    </source>
</evidence>
<feature type="transmembrane region" description="Helical" evidence="1">
    <location>
        <begin position="20"/>
        <end position="43"/>
    </location>
</feature>
<dbReference type="EMBL" id="DQWE01000103">
    <property type="protein sequence ID" value="HDI82607.1"/>
    <property type="molecule type" value="Genomic_DNA"/>
</dbReference>
<reference evidence="2" key="1">
    <citation type="journal article" date="2020" name="mSystems">
        <title>Genome- and Community-Level Interaction Insights into Carbon Utilization and Element Cycling Functions of Hydrothermarchaeota in Hydrothermal Sediment.</title>
        <authorList>
            <person name="Zhou Z."/>
            <person name="Liu Y."/>
            <person name="Xu W."/>
            <person name="Pan J."/>
            <person name="Luo Z.H."/>
            <person name="Li M."/>
        </authorList>
    </citation>
    <scope>NUCLEOTIDE SEQUENCE [LARGE SCALE GENOMIC DNA]</scope>
    <source>
        <strain evidence="2">HyVt-102</strain>
    </source>
</reference>
<accession>A0A7C0V9V5</accession>
<dbReference type="AlphaFoldDB" id="A0A7C0V9V5"/>
<sequence>MLPFLPSIGGYMRKKGFTLVEMIVVITVLSIVMTLVFGAFVSLQRQANFQMEYSQISSKLSLSTDFIEKQIRMIGFDPKGSGAFGIIQGDSQAIYFTYDINEDGTYNDSLYSIRLQNDSLYFYEGKQKSLIIAGVDTFRVTYYGERDSLLATPVVEIDTTTMSGSRIVRKISYYIVLHKTYMGKPIIVRTNSDVIIKNMGG</sequence>
<dbReference type="InterPro" id="IPR012902">
    <property type="entry name" value="N_methyl_site"/>
</dbReference>
<dbReference type="SUPFAM" id="SSF54523">
    <property type="entry name" value="Pili subunits"/>
    <property type="match status" value="1"/>
</dbReference>
<dbReference type="PROSITE" id="PS00409">
    <property type="entry name" value="PROKAR_NTER_METHYL"/>
    <property type="match status" value="1"/>
</dbReference>
<dbReference type="Pfam" id="PF07963">
    <property type="entry name" value="N_methyl"/>
    <property type="match status" value="1"/>
</dbReference>
<name>A0A7C0V9V5_UNCW3</name>
<gene>
    <name evidence="2" type="ORF">ENF18_02305</name>
</gene>
<dbReference type="Gene3D" id="3.30.700.10">
    <property type="entry name" value="Glycoprotein, Type 4 Pilin"/>
    <property type="match status" value="1"/>
</dbReference>
<proteinExistence type="predicted"/>